<gene>
    <name evidence="1" type="ORF">GA0070607_1532</name>
</gene>
<keyword evidence="2" id="KW-1185">Reference proteome</keyword>
<dbReference type="AlphaFoldDB" id="A0A1C4V3U0"/>
<protein>
    <submittedName>
        <fullName evidence="1">Uncharacterized protein</fullName>
    </submittedName>
</protein>
<name>A0A1C4V3U0_9ACTN</name>
<evidence type="ECO:0000313" key="2">
    <source>
        <dbReference type="Proteomes" id="UP000198243"/>
    </source>
</evidence>
<dbReference type="EMBL" id="LT607412">
    <property type="protein sequence ID" value="SCE78419.1"/>
    <property type="molecule type" value="Genomic_DNA"/>
</dbReference>
<evidence type="ECO:0000313" key="1">
    <source>
        <dbReference type="EMBL" id="SCE78419.1"/>
    </source>
</evidence>
<proteinExistence type="predicted"/>
<accession>A0A1C4V3U0</accession>
<dbReference type="Proteomes" id="UP000198243">
    <property type="component" value="Chromosome I"/>
</dbReference>
<organism evidence="1 2">
    <name type="scientific">Micromonospora coriariae</name>
    <dbReference type="NCBI Taxonomy" id="285665"/>
    <lineage>
        <taxon>Bacteria</taxon>
        <taxon>Bacillati</taxon>
        <taxon>Actinomycetota</taxon>
        <taxon>Actinomycetes</taxon>
        <taxon>Micromonosporales</taxon>
        <taxon>Micromonosporaceae</taxon>
        <taxon>Micromonospora</taxon>
    </lineage>
</organism>
<reference evidence="2" key="1">
    <citation type="submission" date="2016-06" db="EMBL/GenBank/DDBJ databases">
        <authorList>
            <person name="Varghese N."/>
            <person name="Submissions Spin"/>
        </authorList>
    </citation>
    <scope>NUCLEOTIDE SEQUENCE [LARGE SCALE GENOMIC DNA]</scope>
    <source>
        <strain evidence="2">DSM 44875</strain>
    </source>
</reference>
<dbReference type="RefSeq" id="WP_197701243.1">
    <property type="nucleotide sequence ID" value="NZ_LT607412.1"/>
</dbReference>
<sequence length="87" mass="9503">MDDRADWDDLRERRMAEPGAAEAYEAARIAFELGQTARELRERAGRLVLRRRDALVANRRIPPAAPVLVSATLAPGTTSAPGYPSAT</sequence>